<name>A0A512BHR8_9BACT</name>
<dbReference type="Proteomes" id="UP000321513">
    <property type="component" value="Unassembled WGS sequence"/>
</dbReference>
<evidence type="ECO:0000313" key="1">
    <source>
        <dbReference type="EMBL" id="GEO11500.1"/>
    </source>
</evidence>
<dbReference type="EMBL" id="BJYT01000022">
    <property type="protein sequence ID" value="GEO11500.1"/>
    <property type="molecule type" value="Genomic_DNA"/>
</dbReference>
<comment type="caution">
    <text evidence="1">The sequence shown here is derived from an EMBL/GenBank/DDBJ whole genome shotgun (WGS) entry which is preliminary data.</text>
</comment>
<dbReference type="AlphaFoldDB" id="A0A512BHR8"/>
<sequence>MSLITFEVGEGLRAKVEKRFLNPAKNSRNNNKATFGLIKIQSKASIRMTIARYGKPKARNAIGEKLTGLIYGVKQPAK</sequence>
<organism evidence="1 2">
    <name type="scientific">Segetibacter aerophilus</name>
    <dbReference type="NCBI Taxonomy" id="670293"/>
    <lineage>
        <taxon>Bacteria</taxon>
        <taxon>Pseudomonadati</taxon>
        <taxon>Bacteroidota</taxon>
        <taxon>Chitinophagia</taxon>
        <taxon>Chitinophagales</taxon>
        <taxon>Chitinophagaceae</taxon>
        <taxon>Segetibacter</taxon>
    </lineage>
</organism>
<keyword evidence="2" id="KW-1185">Reference proteome</keyword>
<evidence type="ECO:0000313" key="2">
    <source>
        <dbReference type="Proteomes" id="UP000321513"/>
    </source>
</evidence>
<accession>A0A512BHR8</accession>
<reference evidence="1 2" key="1">
    <citation type="submission" date="2019-07" db="EMBL/GenBank/DDBJ databases">
        <title>Whole genome shotgun sequence of Segetibacter aerophilus NBRC 106135.</title>
        <authorList>
            <person name="Hosoyama A."/>
            <person name="Uohara A."/>
            <person name="Ohji S."/>
            <person name="Ichikawa N."/>
        </authorList>
    </citation>
    <scope>NUCLEOTIDE SEQUENCE [LARGE SCALE GENOMIC DNA]</scope>
    <source>
        <strain evidence="1 2">NBRC 106135</strain>
    </source>
</reference>
<proteinExistence type="predicted"/>
<gene>
    <name evidence="1" type="ORF">SAE01_39960</name>
</gene>
<protein>
    <submittedName>
        <fullName evidence="1">Uncharacterized protein</fullName>
    </submittedName>
</protein>